<dbReference type="AlphaFoldDB" id="A0A0F9N4J9"/>
<feature type="region of interest" description="Disordered" evidence="1">
    <location>
        <begin position="1"/>
        <end position="20"/>
    </location>
</feature>
<reference evidence="2" key="1">
    <citation type="journal article" date="2015" name="Nature">
        <title>Complex archaea that bridge the gap between prokaryotes and eukaryotes.</title>
        <authorList>
            <person name="Spang A."/>
            <person name="Saw J.H."/>
            <person name="Jorgensen S.L."/>
            <person name="Zaremba-Niedzwiedzka K."/>
            <person name="Martijn J."/>
            <person name="Lind A.E."/>
            <person name="van Eijk R."/>
            <person name="Schleper C."/>
            <person name="Guy L."/>
            <person name="Ettema T.J."/>
        </authorList>
    </citation>
    <scope>NUCLEOTIDE SEQUENCE</scope>
</reference>
<accession>A0A0F9N4J9</accession>
<dbReference type="EMBL" id="LAZR01003981">
    <property type="protein sequence ID" value="KKN12894.1"/>
    <property type="molecule type" value="Genomic_DNA"/>
</dbReference>
<evidence type="ECO:0000256" key="1">
    <source>
        <dbReference type="SAM" id="MobiDB-lite"/>
    </source>
</evidence>
<comment type="caution">
    <text evidence="2">The sequence shown here is derived from an EMBL/GenBank/DDBJ whole genome shotgun (WGS) entry which is preliminary data.</text>
</comment>
<gene>
    <name evidence="2" type="ORF">LCGC14_1011900</name>
</gene>
<organism evidence="2">
    <name type="scientific">marine sediment metagenome</name>
    <dbReference type="NCBI Taxonomy" id="412755"/>
    <lineage>
        <taxon>unclassified sequences</taxon>
        <taxon>metagenomes</taxon>
        <taxon>ecological metagenomes</taxon>
    </lineage>
</organism>
<evidence type="ECO:0000313" key="2">
    <source>
        <dbReference type="EMBL" id="KKN12894.1"/>
    </source>
</evidence>
<protein>
    <submittedName>
        <fullName evidence="2">Uncharacterized protein</fullName>
    </submittedName>
</protein>
<name>A0A0F9N4J9_9ZZZZ</name>
<sequence length="50" mass="5975">MEQELKQTRNDELISEKTPEKKQSVFDLSFHEMTFSDMTFPDMSFDKVLD</sequence>
<proteinExistence type="predicted"/>